<protein>
    <submittedName>
        <fullName evidence="1">Uncharacterized protein</fullName>
    </submittedName>
</protein>
<keyword evidence="2" id="KW-1185">Reference proteome</keyword>
<reference evidence="1 2" key="1">
    <citation type="submission" date="2020-08" db="EMBL/GenBank/DDBJ databases">
        <title>Genomic Encyclopedia of Type Strains, Phase IV (KMG-IV): sequencing the most valuable type-strain genomes for metagenomic binning, comparative biology and taxonomic classification.</title>
        <authorList>
            <person name="Goeker M."/>
        </authorList>
    </citation>
    <scope>NUCLEOTIDE SEQUENCE [LARGE SCALE GENOMIC DNA]</scope>
    <source>
        <strain evidence="1 2">DSM 45615</strain>
    </source>
</reference>
<dbReference type="EMBL" id="JACHGN010000022">
    <property type="protein sequence ID" value="MBB5138226.1"/>
    <property type="molecule type" value="Genomic_DNA"/>
</dbReference>
<dbReference type="AlphaFoldDB" id="A0A840PHA7"/>
<sequence>MISPRILRADWPTLRRGLGPGYRAAWENRIPALRGACA</sequence>
<evidence type="ECO:0000313" key="2">
    <source>
        <dbReference type="Proteomes" id="UP000578449"/>
    </source>
</evidence>
<organism evidence="1 2">
    <name type="scientific">Thermocatellispora tengchongensis</name>
    <dbReference type="NCBI Taxonomy" id="1073253"/>
    <lineage>
        <taxon>Bacteria</taxon>
        <taxon>Bacillati</taxon>
        <taxon>Actinomycetota</taxon>
        <taxon>Actinomycetes</taxon>
        <taxon>Streptosporangiales</taxon>
        <taxon>Streptosporangiaceae</taxon>
        <taxon>Thermocatellispora</taxon>
    </lineage>
</organism>
<name>A0A840PHA7_9ACTN</name>
<evidence type="ECO:0000313" key="1">
    <source>
        <dbReference type="EMBL" id="MBB5138226.1"/>
    </source>
</evidence>
<dbReference type="Proteomes" id="UP000578449">
    <property type="component" value="Unassembled WGS sequence"/>
</dbReference>
<proteinExistence type="predicted"/>
<gene>
    <name evidence="1" type="ORF">HNP84_007979</name>
</gene>
<comment type="caution">
    <text evidence="1">The sequence shown here is derived from an EMBL/GenBank/DDBJ whole genome shotgun (WGS) entry which is preliminary data.</text>
</comment>
<accession>A0A840PHA7</accession>